<accession>A0A5B7IMI2</accession>
<dbReference type="EMBL" id="VSRR010069467">
    <property type="protein sequence ID" value="MPC85760.1"/>
    <property type="molecule type" value="Genomic_DNA"/>
</dbReference>
<comment type="caution">
    <text evidence="1">The sequence shown here is derived from an EMBL/GenBank/DDBJ whole genome shotgun (WGS) entry which is preliminary data.</text>
</comment>
<dbReference type="AlphaFoldDB" id="A0A5B7IMI2"/>
<proteinExistence type="predicted"/>
<protein>
    <submittedName>
        <fullName evidence="1">Uncharacterized protein</fullName>
    </submittedName>
</protein>
<organism evidence="1 2">
    <name type="scientific">Portunus trituberculatus</name>
    <name type="common">Swimming crab</name>
    <name type="synonym">Neptunus trituberculatus</name>
    <dbReference type="NCBI Taxonomy" id="210409"/>
    <lineage>
        <taxon>Eukaryota</taxon>
        <taxon>Metazoa</taxon>
        <taxon>Ecdysozoa</taxon>
        <taxon>Arthropoda</taxon>
        <taxon>Crustacea</taxon>
        <taxon>Multicrustacea</taxon>
        <taxon>Malacostraca</taxon>
        <taxon>Eumalacostraca</taxon>
        <taxon>Eucarida</taxon>
        <taxon>Decapoda</taxon>
        <taxon>Pleocyemata</taxon>
        <taxon>Brachyura</taxon>
        <taxon>Eubrachyura</taxon>
        <taxon>Portunoidea</taxon>
        <taxon>Portunidae</taxon>
        <taxon>Portuninae</taxon>
        <taxon>Portunus</taxon>
    </lineage>
</organism>
<name>A0A5B7IMI2_PORTR</name>
<gene>
    <name evidence="1" type="ORF">E2C01_080550</name>
</gene>
<evidence type="ECO:0000313" key="2">
    <source>
        <dbReference type="Proteomes" id="UP000324222"/>
    </source>
</evidence>
<evidence type="ECO:0000313" key="1">
    <source>
        <dbReference type="EMBL" id="MPC85760.1"/>
    </source>
</evidence>
<dbReference type="Proteomes" id="UP000324222">
    <property type="component" value="Unassembled WGS sequence"/>
</dbReference>
<reference evidence="1 2" key="1">
    <citation type="submission" date="2019-05" db="EMBL/GenBank/DDBJ databases">
        <title>Another draft genome of Portunus trituberculatus and its Hox gene families provides insights of decapod evolution.</title>
        <authorList>
            <person name="Jeong J.-H."/>
            <person name="Song I."/>
            <person name="Kim S."/>
            <person name="Choi T."/>
            <person name="Kim D."/>
            <person name="Ryu S."/>
            <person name="Kim W."/>
        </authorList>
    </citation>
    <scope>NUCLEOTIDE SEQUENCE [LARGE SCALE GENOMIC DNA]</scope>
    <source>
        <tissue evidence="1">Muscle</tissue>
    </source>
</reference>
<sequence length="64" mass="6721">MLSRLKPETASVRLPLPPLAGHAPPRVTWLRGVTAGITKGLSFYFVLTRRGAGGGDVVGAILSH</sequence>
<keyword evidence="2" id="KW-1185">Reference proteome</keyword>